<dbReference type="InterPro" id="IPR052096">
    <property type="entry name" value="Endocannabinoid_amidase"/>
</dbReference>
<evidence type="ECO:0000259" key="40">
    <source>
        <dbReference type="Pfam" id="PF01425"/>
    </source>
</evidence>
<evidence type="ECO:0000256" key="12">
    <source>
        <dbReference type="ARBA" id="ARBA00050294"/>
    </source>
</evidence>
<comment type="catalytic activity">
    <reaction evidence="30">
        <text>N-(5Z,8Z,11Z,14Z)-eicosatetraenoyl-glycine + H2O = (5Z,8Z,11Z,14Z)-eicosatetraenoate + glycine</text>
        <dbReference type="Rhea" id="RHEA:64108"/>
        <dbReference type="ChEBI" id="CHEBI:15377"/>
        <dbReference type="ChEBI" id="CHEBI:32395"/>
        <dbReference type="ChEBI" id="CHEBI:57305"/>
        <dbReference type="ChEBI" id="CHEBI:59002"/>
    </reaction>
    <physiologicalReaction direction="left-to-right" evidence="30">
        <dbReference type="Rhea" id="RHEA:64109"/>
    </physiologicalReaction>
</comment>
<comment type="catalytic activity">
    <reaction evidence="25">
        <text>(9Z,12Z)-octadecadienamide + H2O = (9Z,12Z)-octadecadienoate + NH4(+)</text>
        <dbReference type="Rhea" id="RHEA:63020"/>
        <dbReference type="ChEBI" id="CHEBI:15377"/>
        <dbReference type="ChEBI" id="CHEBI:28938"/>
        <dbReference type="ChEBI" id="CHEBI:30245"/>
        <dbReference type="ChEBI" id="CHEBI:82984"/>
    </reaction>
    <physiologicalReaction direction="left-to-right" evidence="25">
        <dbReference type="Rhea" id="RHEA:63021"/>
    </physiologicalReaction>
</comment>
<comment type="caution">
    <text evidence="41">The sequence shown here is derived from an EMBL/GenBank/DDBJ whole genome shotgun (WGS) entry which is preliminary data.</text>
</comment>
<evidence type="ECO:0000256" key="2">
    <source>
        <dbReference type="ARBA" id="ARBA00009199"/>
    </source>
</evidence>
<evidence type="ECO:0000256" key="8">
    <source>
        <dbReference type="ARBA" id="ARBA00047450"/>
    </source>
</evidence>
<comment type="catalytic activity">
    <reaction evidence="13">
        <text>(11Z,14Z)-eicosadienamide + H2O = (11Z,14Z)-eicosadienoate + NH4(+)</text>
        <dbReference type="Rhea" id="RHEA:63004"/>
        <dbReference type="ChEBI" id="CHEBI:15377"/>
        <dbReference type="ChEBI" id="CHEBI:28938"/>
        <dbReference type="ChEBI" id="CHEBI:77220"/>
        <dbReference type="ChEBI" id="CHEBI:146165"/>
    </reaction>
    <physiologicalReaction direction="left-to-right" evidence="13">
        <dbReference type="Rhea" id="RHEA:63005"/>
    </physiologicalReaction>
</comment>
<keyword evidence="4" id="KW-0597">Phosphoprotein</keyword>
<dbReference type="InterPro" id="IPR023631">
    <property type="entry name" value="Amidase_dom"/>
</dbReference>
<evidence type="ECO:0000256" key="34">
    <source>
        <dbReference type="ARBA" id="ARBA00073178"/>
    </source>
</evidence>
<evidence type="ECO:0000256" key="5">
    <source>
        <dbReference type="ARBA" id="ARBA00022801"/>
    </source>
</evidence>
<comment type="catalytic activity">
    <reaction evidence="15">
        <text>tetradecamide + H2O = tetradecanoate + NH4(+)</text>
        <dbReference type="Rhea" id="RHEA:62992"/>
        <dbReference type="ChEBI" id="CHEBI:15377"/>
        <dbReference type="ChEBI" id="CHEBI:28938"/>
        <dbReference type="ChEBI" id="CHEBI:30807"/>
        <dbReference type="ChEBI" id="CHEBI:137125"/>
    </reaction>
    <physiologicalReaction direction="left-to-right" evidence="15">
        <dbReference type="Rhea" id="RHEA:62993"/>
    </physiologicalReaction>
</comment>
<comment type="catalytic activity">
    <reaction evidence="11">
        <text>N-(5Z,8Z,11Z,14Z-eicosatetraenoyl)-ethanolamine + H2O = ethanolamine + (5Z,8Z,11Z,14Z)-eicosatetraenoate</text>
        <dbReference type="Rhea" id="RHEA:26136"/>
        <dbReference type="ChEBI" id="CHEBI:2700"/>
        <dbReference type="ChEBI" id="CHEBI:15377"/>
        <dbReference type="ChEBI" id="CHEBI:32395"/>
        <dbReference type="ChEBI" id="CHEBI:57603"/>
        <dbReference type="EC" id="3.5.1.99"/>
    </reaction>
    <physiologicalReaction direction="left-to-right" evidence="11">
        <dbReference type="Rhea" id="RHEA:26137"/>
    </physiologicalReaction>
</comment>
<comment type="similarity">
    <text evidence="2">Belongs to the amidase family.</text>
</comment>
<comment type="catalytic activity">
    <reaction evidence="10">
        <text>N-(9Z-octadecenoyl) ethanolamine + H2O = ethanolamine + (9Z)-octadecenoate</text>
        <dbReference type="Rhea" id="RHEA:45060"/>
        <dbReference type="ChEBI" id="CHEBI:15377"/>
        <dbReference type="ChEBI" id="CHEBI:30823"/>
        <dbReference type="ChEBI" id="CHEBI:57603"/>
        <dbReference type="ChEBI" id="CHEBI:71466"/>
    </reaction>
    <physiologicalReaction direction="left-to-right" evidence="10">
        <dbReference type="Rhea" id="RHEA:45061"/>
    </physiologicalReaction>
</comment>
<evidence type="ECO:0000256" key="33">
    <source>
        <dbReference type="ARBA" id="ARBA00052906"/>
    </source>
</evidence>
<evidence type="ECO:0000256" key="31">
    <source>
        <dbReference type="ARBA" id="ARBA00052818"/>
    </source>
</evidence>
<evidence type="ECO:0000256" key="4">
    <source>
        <dbReference type="ARBA" id="ARBA00022553"/>
    </source>
</evidence>
<evidence type="ECO:0000256" key="23">
    <source>
        <dbReference type="ARBA" id="ARBA00052289"/>
    </source>
</evidence>
<name>A0A8J7NJS7_ATRSP</name>
<evidence type="ECO:0000256" key="10">
    <source>
        <dbReference type="ARBA" id="ARBA00048052"/>
    </source>
</evidence>
<comment type="catalytic activity">
    <reaction evidence="16">
        <text>N-(15Z-tetracosenoyl)-ethanolamine + H2O = (15Z)-tetracosenoate + ethanolamine</text>
        <dbReference type="Rhea" id="RHEA:63144"/>
        <dbReference type="ChEBI" id="CHEBI:15377"/>
        <dbReference type="ChEBI" id="CHEBI:32392"/>
        <dbReference type="ChEBI" id="CHEBI:57603"/>
        <dbReference type="ChEBI" id="CHEBI:146187"/>
    </reaction>
    <physiologicalReaction direction="left-to-right" evidence="16">
        <dbReference type="Rhea" id="RHEA:63145"/>
    </physiologicalReaction>
</comment>
<evidence type="ECO:0000256" key="27">
    <source>
        <dbReference type="ARBA" id="ARBA00052512"/>
    </source>
</evidence>
<evidence type="ECO:0000256" key="11">
    <source>
        <dbReference type="ARBA" id="ARBA00048606"/>
    </source>
</evidence>
<evidence type="ECO:0000256" key="29">
    <source>
        <dbReference type="ARBA" id="ARBA00052634"/>
    </source>
</evidence>
<evidence type="ECO:0000256" key="35">
    <source>
        <dbReference type="ARBA" id="ARBA00077111"/>
    </source>
</evidence>
<evidence type="ECO:0000256" key="13">
    <source>
        <dbReference type="ARBA" id="ARBA00050403"/>
    </source>
</evidence>
<evidence type="ECO:0000256" key="28">
    <source>
        <dbReference type="ARBA" id="ARBA00052514"/>
    </source>
</evidence>
<evidence type="ECO:0000256" key="32">
    <source>
        <dbReference type="ARBA" id="ARBA00052857"/>
    </source>
</evidence>
<feature type="non-terminal residue" evidence="41">
    <location>
        <position position="1"/>
    </location>
</feature>
<comment type="catalytic activity">
    <reaction evidence="27">
        <text>(6Z)-octadecenamide + H2O = (6Z)-octadecenoate + NH4(+)</text>
        <dbReference type="Rhea" id="RHEA:63008"/>
        <dbReference type="ChEBI" id="CHEBI:15377"/>
        <dbReference type="ChEBI" id="CHEBI:28938"/>
        <dbReference type="ChEBI" id="CHEBI:32375"/>
        <dbReference type="ChEBI" id="CHEBI:146168"/>
    </reaction>
    <physiologicalReaction direction="left-to-right" evidence="27">
        <dbReference type="Rhea" id="RHEA:63009"/>
    </physiologicalReaction>
</comment>
<feature type="domain" description="Amidase" evidence="40">
    <location>
        <begin position="102"/>
        <end position="578"/>
    </location>
</feature>
<comment type="catalytic activity">
    <reaction evidence="9">
        <text>2-(5Z,8Z,11Z,14Z-eicosatetraenoyl)-glycerol + H2O = glycerol + (5Z,8Z,11Z,14Z)-eicosatetraenoate + H(+)</text>
        <dbReference type="Rhea" id="RHEA:26132"/>
        <dbReference type="ChEBI" id="CHEBI:15377"/>
        <dbReference type="ChEBI" id="CHEBI:15378"/>
        <dbReference type="ChEBI" id="CHEBI:17754"/>
        <dbReference type="ChEBI" id="CHEBI:32395"/>
        <dbReference type="ChEBI" id="CHEBI:52392"/>
    </reaction>
    <physiologicalReaction direction="left-to-right" evidence="9">
        <dbReference type="Rhea" id="RHEA:26133"/>
    </physiologicalReaction>
</comment>
<evidence type="ECO:0000256" key="9">
    <source>
        <dbReference type="ARBA" id="ARBA00047476"/>
    </source>
</evidence>
<comment type="catalytic activity">
    <reaction evidence="28">
        <text>N-(15Z-tetracosenoyl)-taurine + H2O = (15Z)-tetracosenoate + taurine</text>
        <dbReference type="Rhea" id="RHEA:63160"/>
        <dbReference type="ChEBI" id="CHEBI:15377"/>
        <dbReference type="ChEBI" id="CHEBI:32392"/>
        <dbReference type="ChEBI" id="CHEBI:146198"/>
        <dbReference type="ChEBI" id="CHEBI:507393"/>
    </reaction>
    <physiologicalReaction direction="left-to-right" evidence="28">
        <dbReference type="Rhea" id="RHEA:63161"/>
    </physiologicalReaction>
</comment>
<sequence length="594" mass="64772">MERLGCRQLLSGAQPGRRVALLSAAFGAGAVLLLLKRRWHSGELELIANARARRDRSLESAEEAVEQFKKEHPGTNSADILSLSLDELRRGLREEKLTPEAVLYTYMEKALQATRTVNCATAILLESQEQLAQVEQHRDGLLYGVPVSIKDNVGIKGHDSTCGTVQKLEHPEVQDSVVVQVLKKQGAIPFVKTNVPQGLLNYDCSNPIFEQTLNPCNLIKTPGGSSGGEGALIGAGGSILGLGTDIGGSIRIPSSFCGICGFKPTSGRLRCGRLCSSAQGLASCCYGQKSVLSSVGPMARDTDSLALCMRALLCDHMFALDPTVPPLPFDEQVYASSRPLKVGYYENDGNLMPSPSMSRALRETKVLLEKAGHTLVPFLPPRLDSVLMELVIKGLLADGGTTLLDNLKGGCIDPTLSPQTTVYRMPRLLKRILAVLLKPVYPRMAASFSALNGCRSIPELWKQHKAVQDYRQEFIAEWRKRDLDVLLCPVLGPAYNLGYCGKLTSALSYTAFYNLLNVPAGVVPVSVVSEEDEEELKDYKGNFGDRWDKLFKRAVTGGQGLPVGVQCVALPWQDELCLRFMKEVETLVKNKQGK</sequence>
<dbReference type="Pfam" id="PF01425">
    <property type="entry name" value="Amidase"/>
    <property type="match status" value="1"/>
</dbReference>
<dbReference type="GO" id="GO:0004040">
    <property type="term" value="F:amidase activity"/>
    <property type="evidence" value="ECO:0007669"/>
    <property type="project" value="TreeGrafter"/>
</dbReference>
<evidence type="ECO:0000256" key="15">
    <source>
        <dbReference type="ARBA" id="ARBA00050766"/>
    </source>
</evidence>
<evidence type="ECO:0000256" key="25">
    <source>
        <dbReference type="ARBA" id="ARBA00052426"/>
    </source>
</evidence>
<comment type="catalytic activity">
    <reaction evidence="1">
        <text>(9Z)-octadecenamide + H2O = (9Z)-octadecenoate + NH4(+)</text>
        <dbReference type="Rhea" id="RHEA:26506"/>
        <dbReference type="ChEBI" id="CHEBI:15377"/>
        <dbReference type="ChEBI" id="CHEBI:28938"/>
        <dbReference type="ChEBI" id="CHEBI:30823"/>
        <dbReference type="ChEBI" id="CHEBI:116314"/>
        <dbReference type="EC" id="3.5.1.99"/>
    </reaction>
    <physiologicalReaction direction="left-to-right" evidence="1">
        <dbReference type="Rhea" id="RHEA:26507"/>
    </physiologicalReaction>
</comment>
<dbReference type="Gene3D" id="3.90.1300.10">
    <property type="entry name" value="Amidase signature (AS) domain"/>
    <property type="match status" value="1"/>
</dbReference>
<evidence type="ECO:0000256" key="24">
    <source>
        <dbReference type="ARBA" id="ARBA00052337"/>
    </source>
</evidence>
<dbReference type="FunFam" id="3.90.1300.10:FF:000001">
    <property type="entry name" value="Fatty-acid amide hydrolase 1"/>
    <property type="match status" value="1"/>
</dbReference>
<dbReference type="Proteomes" id="UP000736164">
    <property type="component" value="Unassembled WGS sequence"/>
</dbReference>
<comment type="catalytic activity">
    <reaction evidence="23">
        <text>N-(9Z-octadecenoyl)-taurine + H2O = taurine + (9Z)-octadecenoate</text>
        <dbReference type="Rhea" id="RHEA:63148"/>
        <dbReference type="ChEBI" id="CHEBI:15377"/>
        <dbReference type="ChEBI" id="CHEBI:30823"/>
        <dbReference type="ChEBI" id="CHEBI:146191"/>
        <dbReference type="ChEBI" id="CHEBI:507393"/>
    </reaction>
    <physiologicalReaction direction="left-to-right" evidence="23">
        <dbReference type="Rhea" id="RHEA:63149"/>
    </physiologicalReaction>
</comment>
<feature type="binding site" evidence="39">
    <location>
        <position position="225"/>
    </location>
    <ligand>
        <name>substrate</name>
    </ligand>
</feature>
<keyword evidence="5 41" id="KW-0378">Hydrolase</keyword>
<feature type="active site" description="Charge relay system" evidence="38">
    <location>
        <position position="150"/>
    </location>
</feature>
<dbReference type="PANTHER" id="PTHR45847">
    <property type="entry name" value="FATTY ACID AMIDE HYDROLASE"/>
    <property type="match status" value="1"/>
</dbReference>
<organism evidence="41 42">
    <name type="scientific">Atractosteus spatula</name>
    <name type="common">Alligator gar</name>
    <name type="synonym">Lepisosteus spatula</name>
    <dbReference type="NCBI Taxonomy" id="7917"/>
    <lineage>
        <taxon>Eukaryota</taxon>
        <taxon>Metazoa</taxon>
        <taxon>Chordata</taxon>
        <taxon>Craniata</taxon>
        <taxon>Vertebrata</taxon>
        <taxon>Euteleostomi</taxon>
        <taxon>Actinopterygii</taxon>
        <taxon>Neopterygii</taxon>
        <taxon>Holostei</taxon>
        <taxon>Semionotiformes</taxon>
        <taxon>Lepisosteidae</taxon>
        <taxon>Atractosteus</taxon>
    </lineage>
</organism>
<dbReference type="AlphaFoldDB" id="A0A8J7NJS7"/>
<evidence type="ECO:0000256" key="26">
    <source>
        <dbReference type="ARBA" id="ARBA00052458"/>
    </source>
</evidence>
<keyword evidence="7" id="KW-0443">Lipid metabolism</keyword>
<accession>A0A8J7NJS7</accession>
<dbReference type="PANTHER" id="PTHR45847:SF6">
    <property type="entry name" value="FATTY ACID AMIDE HYDROLASE"/>
    <property type="match status" value="1"/>
</dbReference>
<comment type="catalytic activity">
    <reaction evidence="19">
        <text>N-(9Z-hexadecenoyl) ethanolamine + H2O = (9Z)-hexadecenoate + ethanolamine</text>
        <dbReference type="Rhea" id="RHEA:35563"/>
        <dbReference type="ChEBI" id="CHEBI:15377"/>
        <dbReference type="ChEBI" id="CHEBI:32372"/>
        <dbReference type="ChEBI" id="CHEBI:57603"/>
        <dbReference type="ChEBI" id="CHEBI:71465"/>
    </reaction>
    <physiologicalReaction direction="left-to-right" evidence="19">
        <dbReference type="Rhea" id="RHEA:35564"/>
    </physiologicalReaction>
</comment>
<feature type="active site" description="Charge relay system" evidence="38">
    <location>
        <position position="225"/>
    </location>
</feature>
<comment type="catalytic activity">
    <reaction evidence="24">
        <text>(9Z,12Z,15Z)-octadecatrienamide + H2O = (9Z,12Z,15Z)-octadecatrienoate + NH4(+)</text>
        <dbReference type="Rhea" id="RHEA:62976"/>
        <dbReference type="ChEBI" id="CHEBI:15377"/>
        <dbReference type="ChEBI" id="CHEBI:28938"/>
        <dbReference type="ChEBI" id="CHEBI:32387"/>
        <dbReference type="ChEBI" id="CHEBI:142684"/>
    </reaction>
    <physiologicalReaction direction="left-to-right" evidence="24">
        <dbReference type="Rhea" id="RHEA:62977"/>
    </physiologicalReaction>
</comment>
<evidence type="ECO:0000256" key="21">
    <source>
        <dbReference type="ARBA" id="ARBA00051492"/>
    </source>
</evidence>
<evidence type="ECO:0000256" key="16">
    <source>
        <dbReference type="ARBA" id="ARBA00050992"/>
    </source>
</evidence>
<evidence type="ECO:0000256" key="38">
    <source>
        <dbReference type="PIRSR" id="PIRSR001221-1"/>
    </source>
</evidence>
<feature type="binding site" evidence="39">
    <location>
        <begin position="246"/>
        <end position="249"/>
    </location>
    <ligand>
        <name>substrate</name>
    </ligand>
</feature>
<comment type="catalytic activity">
    <reaction evidence="26">
        <text>N-docosanoyl-ethanolamine + H2O = docosanoate + ethanolamine</text>
        <dbReference type="Rhea" id="RHEA:63128"/>
        <dbReference type="ChEBI" id="CHEBI:15377"/>
        <dbReference type="ChEBI" id="CHEBI:23858"/>
        <dbReference type="ChEBI" id="CHEBI:57603"/>
        <dbReference type="ChEBI" id="CHEBI:146186"/>
    </reaction>
    <physiologicalReaction direction="left-to-right" evidence="26">
        <dbReference type="Rhea" id="RHEA:63129"/>
    </physiologicalReaction>
</comment>
<evidence type="ECO:0000256" key="20">
    <source>
        <dbReference type="ARBA" id="ARBA00051454"/>
    </source>
</evidence>
<evidence type="ECO:0000256" key="18">
    <source>
        <dbReference type="ARBA" id="ARBA00051311"/>
    </source>
</evidence>
<feature type="active site" description="Acyl-ester intermediate" evidence="38">
    <location>
        <position position="249"/>
    </location>
</feature>
<comment type="catalytic activity">
    <reaction evidence="21">
        <text>N-tetracosanoyl-taurine + H2O = tetracosanoate + taurine</text>
        <dbReference type="Rhea" id="RHEA:63140"/>
        <dbReference type="ChEBI" id="CHEBI:15377"/>
        <dbReference type="ChEBI" id="CHEBI:31014"/>
        <dbReference type="ChEBI" id="CHEBI:132049"/>
        <dbReference type="ChEBI" id="CHEBI:507393"/>
    </reaction>
    <physiologicalReaction direction="left-to-right" evidence="21">
        <dbReference type="Rhea" id="RHEA:63141"/>
    </physiologicalReaction>
</comment>
<comment type="catalytic activity">
    <reaction evidence="22">
        <text>N-docosanoyl-taurine + H2O = docosanoate + taurine</text>
        <dbReference type="Rhea" id="RHEA:63156"/>
        <dbReference type="ChEBI" id="CHEBI:15377"/>
        <dbReference type="ChEBI" id="CHEBI:23858"/>
        <dbReference type="ChEBI" id="CHEBI:146196"/>
        <dbReference type="ChEBI" id="CHEBI:507393"/>
    </reaction>
    <physiologicalReaction direction="left-to-right" evidence="22">
        <dbReference type="Rhea" id="RHEA:63157"/>
    </physiologicalReaction>
</comment>
<evidence type="ECO:0000256" key="30">
    <source>
        <dbReference type="ARBA" id="ARBA00052709"/>
    </source>
</evidence>
<dbReference type="EMBL" id="JAAWVO010011080">
    <property type="protein sequence ID" value="MBN3313285.1"/>
    <property type="molecule type" value="Genomic_DNA"/>
</dbReference>
<reference evidence="41" key="1">
    <citation type="journal article" date="2021" name="Cell">
        <title>Tracing the genetic footprints of vertebrate landing in non-teleost ray-finned fishes.</title>
        <authorList>
            <person name="Bi X."/>
            <person name="Wang K."/>
            <person name="Yang L."/>
            <person name="Pan H."/>
            <person name="Jiang H."/>
            <person name="Wei Q."/>
            <person name="Fang M."/>
            <person name="Yu H."/>
            <person name="Zhu C."/>
            <person name="Cai Y."/>
            <person name="He Y."/>
            <person name="Gan X."/>
            <person name="Zeng H."/>
            <person name="Yu D."/>
            <person name="Zhu Y."/>
            <person name="Jiang H."/>
            <person name="Qiu Q."/>
            <person name="Yang H."/>
            <person name="Zhang Y.E."/>
            <person name="Wang W."/>
            <person name="Zhu M."/>
            <person name="He S."/>
            <person name="Zhang G."/>
        </authorList>
    </citation>
    <scope>NUCLEOTIDE SEQUENCE</scope>
    <source>
        <strain evidence="41">Allg_001</strain>
    </source>
</reference>
<evidence type="ECO:0000256" key="37">
    <source>
        <dbReference type="ARBA" id="ARBA00077216"/>
    </source>
</evidence>
<dbReference type="EC" id="3.5.1.99" evidence="3"/>
<comment type="catalytic activity">
    <reaction evidence="20">
        <text>N-octadecanoyl ethanolamine + H2O = octadecanoate + ethanolamine</text>
        <dbReference type="Rhea" id="RHEA:63124"/>
        <dbReference type="ChEBI" id="CHEBI:15377"/>
        <dbReference type="ChEBI" id="CHEBI:25629"/>
        <dbReference type="ChEBI" id="CHEBI:57603"/>
        <dbReference type="ChEBI" id="CHEBI:85299"/>
    </reaction>
    <physiologicalReaction direction="left-to-right" evidence="20">
        <dbReference type="Rhea" id="RHEA:63125"/>
    </physiologicalReaction>
</comment>
<dbReference type="InterPro" id="IPR036928">
    <property type="entry name" value="AS_sf"/>
</dbReference>
<evidence type="ECO:0000256" key="1">
    <source>
        <dbReference type="ARBA" id="ARBA00000208"/>
    </source>
</evidence>
<protein>
    <recommendedName>
        <fullName evidence="34">Fatty-acid amide hydrolase 1</fullName>
        <ecNumber evidence="3">3.5.1.99</ecNumber>
    </recommendedName>
    <alternativeName>
        <fullName evidence="37">Anandamide amidohydrolase 1</fullName>
    </alternativeName>
    <alternativeName>
        <fullName evidence="35">Fatty acid ester hydrolase</fullName>
    </alternativeName>
    <alternativeName>
        <fullName evidence="36">Oleamide hydrolase 1</fullName>
    </alternativeName>
</protein>
<dbReference type="SUPFAM" id="SSF75304">
    <property type="entry name" value="Amidase signature (AS) enzymes"/>
    <property type="match status" value="1"/>
</dbReference>
<proteinExistence type="inferred from homology"/>
<feature type="binding site" evidence="39">
    <location>
        <position position="199"/>
    </location>
    <ligand>
        <name>substrate</name>
    </ligand>
</feature>
<evidence type="ECO:0000256" key="14">
    <source>
        <dbReference type="ARBA" id="ARBA00050481"/>
    </source>
</evidence>
<dbReference type="PIRSF" id="PIRSF001221">
    <property type="entry name" value="Amidase_fungi"/>
    <property type="match status" value="1"/>
</dbReference>
<comment type="catalytic activity">
    <reaction evidence="17">
        <text>(5Z,8Z,11Z,14Z)-eicosatetraenamide + H2O = (5Z,8Z,11Z,14Z)-eicosatetraenoate + NH4(+)</text>
        <dbReference type="Rhea" id="RHEA:63016"/>
        <dbReference type="ChEBI" id="CHEBI:15377"/>
        <dbReference type="ChEBI" id="CHEBI:28938"/>
        <dbReference type="ChEBI" id="CHEBI:32395"/>
        <dbReference type="ChEBI" id="CHEBI:137830"/>
    </reaction>
    <physiologicalReaction direction="left-to-right" evidence="17">
        <dbReference type="Rhea" id="RHEA:63017"/>
    </physiologicalReaction>
</comment>
<evidence type="ECO:0000313" key="41">
    <source>
        <dbReference type="EMBL" id="MBN3313285.1"/>
    </source>
</evidence>
<evidence type="ECO:0000256" key="6">
    <source>
        <dbReference type="ARBA" id="ARBA00022963"/>
    </source>
</evidence>
<comment type="catalytic activity">
    <reaction evidence="8">
        <text>(9Z)-octadecenoate + glycine = N-(9Z-octadecenoyl)glycine + H2O</text>
        <dbReference type="Rhea" id="RHEA:51316"/>
        <dbReference type="ChEBI" id="CHEBI:15377"/>
        <dbReference type="ChEBI" id="CHEBI:30823"/>
        <dbReference type="ChEBI" id="CHEBI:57305"/>
        <dbReference type="ChEBI" id="CHEBI:133992"/>
    </reaction>
    <physiologicalReaction direction="right-to-left" evidence="8">
        <dbReference type="Rhea" id="RHEA:51318"/>
    </physiologicalReaction>
</comment>
<evidence type="ECO:0000256" key="36">
    <source>
        <dbReference type="ARBA" id="ARBA00077157"/>
    </source>
</evidence>
<comment type="catalytic activity">
    <reaction evidence="33">
        <text>(15Z)-tetracosenamide + H2O = (15Z)-tetracosenoate + NH4(+)</text>
        <dbReference type="Rhea" id="RHEA:63028"/>
        <dbReference type="ChEBI" id="CHEBI:15377"/>
        <dbReference type="ChEBI" id="CHEBI:28938"/>
        <dbReference type="ChEBI" id="CHEBI:32392"/>
        <dbReference type="ChEBI" id="CHEBI:146166"/>
    </reaction>
    <physiologicalReaction direction="left-to-right" evidence="33">
        <dbReference type="Rhea" id="RHEA:63029"/>
    </physiologicalReaction>
</comment>
<keyword evidence="42" id="KW-1185">Reference proteome</keyword>
<evidence type="ECO:0000256" key="22">
    <source>
        <dbReference type="ARBA" id="ARBA00051914"/>
    </source>
</evidence>
<gene>
    <name evidence="41" type="primary">Faah</name>
    <name evidence="41" type="ORF">GTO95_0013224</name>
</gene>
<comment type="catalytic activity">
    <reaction evidence="31">
        <text>(11Z,14Z,17Z)-eicosatrienamide + H2O = (11Z,14Z,17Z)-eicosatrienoate + NH4(+)</text>
        <dbReference type="Rhea" id="RHEA:63000"/>
        <dbReference type="ChEBI" id="CHEBI:15377"/>
        <dbReference type="ChEBI" id="CHEBI:28938"/>
        <dbReference type="ChEBI" id="CHEBI:77223"/>
        <dbReference type="ChEBI" id="CHEBI:146164"/>
    </reaction>
    <physiologicalReaction direction="left-to-right" evidence="31">
        <dbReference type="Rhea" id="RHEA:63001"/>
    </physiologicalReaction>
</comment>
<dbReference type="GO" id="GO:0009062">
    <property type="term" value="P:fatty acid catabolic process"/>
    <property type="evidence" value="ECO:0007669"/>
    <property type="project" value="TreeGrafter"/>
</dbReference>
<evidence type="ECO:0000256" key="19">
    <source>
        <dbReference type="ARBA" id="ARBA00051346"/>
    </source>
</evidence>
<keyword evidence="6" id="KW-0442">Lipid degradation</keyword>
<comment type="catalytic activity">
    <reaction evidence="29">
        <text>N-tricosanoyl-taurine + H2O = tricosanoate + taurine</text>
        <dbReference type="Rhea" id="RHEA:63164"/>
        <dbReference type="ChEBI" id="CHEBI:15377"/>
        <dbReference type="ChEBI" id="CHEBI:79007"/>
        <dbReference type="ChEBI" id="CHEBI:146197"/>
        <dbReference type="ChEBI" id="CHEBI:507393"/>
    </reaction>
    <physiologicalReaction direction="left-to-right" evidence="29">
        <dbReference type="Rhea" id="RHEA:63165"/>
    </physiologicalReaction>
</comment>
<dbReference type="PROSITE" id="PS00571">
    <property type="entry name" value="AMIDASES"/>
    <property type="match status" value="1"/>
</dbReference>
<evidence type="ECO:0000313" key="42">
    <source>
        <dbReference type="Proteomes" id="UP000736164"/>
    </source>
</evidence>
<evidence type="ECO:0000256" key="7">
    <source>
        <dbReference type="ARBA" id="ARBA00023098"/>
    </source>
</evidence>
<comment type="catalytic activity">
    <reaction evidence="12">
        <text>N-(5Z,8Z,11Z,14Z-eicosatetraenoyl)-L-serine + H2O = (5Z,8Z,11Z,14Z)-eicosatetraenoate + L-serine</text>
        <dbReference type="Rhea" id="RHEA:64116"/>
        <dbReference type="ChEBI" id="CHEBI:15377"/>
        <dbReference type="ChEBI" id="CHEBI:32395"/>
        <dbReference type="ChEBI" id="CHEBI:33384"/>
        <dbReference type="ChEBI" id="CHEBI:149697"/>
    </reaction>
    <physiologicalReaction direction="left-to-right" evidence="12">
        <dbReference type="Rhea" id="RHEA:64117"/>
    </physiologicalReaction>
</comment>
<comment type="catalytic activity">
    <reaction evidence="32">
        <text>(8Z,11Z,14Z)-eicosatrienamide + H2O = (8Z,11Z,14Z)-eicosatrienoate + NH4(+)</text>
        <dbReference type="Rhea" id="RHEA:62996"/>
        <dbReference type="ChEBI" id="CHEBI:15377"/>
        <dbReference type="ChEBI" id="CHEBI:28938"/>
        <dbReference type="ChEBI" id="CHEBI:71589"/>
        <dbReference type="ChEBI" id="CHEBI:146163"/>
    </reaction>
    <physiologicalReaction direction="left-to-right" evidence="32">
        <dbReference type="Rhea" id="RHEA:62997"/>
    </physiologicalReaction>
</comment>
<feature type="non-terminal residue" evidence="41">
    <location>
        <position position="594"/>
    </location>
</feature>
<evidence type="ECO:0000256" key="39">
    <source>
        <dbReference type="PIRSR" id="PIRSR001221-2"/>
    </source>
</evidence>
<dbReference type="GO" id="GO:0017064">
    <property type="term" value="F:fatty acid amide hydrolase activity"/>
    <property type="evidence" value="ECO:0007669"/>
    <property type="project" value="UniProtKB-EC"/>
</dbReference>
<comment type="catalytic activity">
    <reaction evidence="18">
        <text>(11Z)-eicosenamide + H2O = (11Z)-eicosenoate + NH4(+)</text>
        <dbReference type="Rhea" id="RHEA:63120"/>
        <dbReference type="ChEBI" id="CHEBI:15377"/>
        <dbReference type="ChEBI" id="CHEBI:28938"/>
        <dbReference type="ChEBI" id="CHEBI:32426"/>
        <dbReference type="ChEBI" id="CHEBI:146167"/>
    </reaction>
    <physiologicalReaction direction="left-to-right" evidence="18">
        <dbReference type="Rhea" id="RHEA:63121"/>
    </physiologicalReaction>
</comment>
<evidence type="ECO:0000256" key="3">
    <source>
        <dbReference type="ARBA" id="ARBA00012112"/>
    </source>
</evidence>
<dbReference type="InterPro" id="IPR020556">
    <property type="entry name" value="Amidase_CS"/>
</dbReference>
<evidence type="ECO:0000256" key="17">
    <source>
        <dbReference type="ARBA" id="ARBA00051200"/>
    </source>
</evidence>
<comment type="catalytic activity">
    <reaction evidence="14">
        <text>1-O-methyl-(5Z,8Z,11Z,14Z)-eicosatetraenoate + H2O = methanol + (5Z,8Z,11Z,14Z)-eicosatetraenoate + H(+)</text>
        <dbReference type="Rhea" id="RHEA:63052"/>
        <dbReference type="ChEBI" id="CHEBI:15377"/>
        <dbReference type="ChEBI" id="CHEBI:15378"/>
        <dbReference type="ChEBI" id="CHEBI:17790"/>
        <dbReference type="ChEBI" id="CHEBI:32395"/>
        <dbReference type="ChEBI" id="CHEBI:78033"/>
    </reaction>
    <physiologicalReaction direction="left-to-right" evidence="14">
        <dbReference type="Rhea" id="RHEA:63053"/>
    </physiologicalReaction>
</comment>